<dbReference type="Proteomes" id="UP000220251">
    <property type="component" value="Unassembled WGS sequence"/>
</dbReference>
<gene>
    <name evidence="1" type="ORF">ELAC_0458</name>
</gene>
<dbReference type="OrthoDB" id="21324at2"/>
<evidence type="ECO:0000313" key="2">
    <source>
        <dbReference type="Proteomes" id="UP000220251"/>
    </source>
</evidence>
<proteinExistence type="predicted"/>
<accession>A0A0H5DPC7</accession>
<reference evidence="2" key="1">
    <citation type="submission" date="2015-06" db="EMBL/GenBank/DDBJ databases">
        <authorList>
            <person name="Bertelli C."/>
        </authorList>
    </citation>
    <scope>NUCLEOTIDE SEQUENCE [LARGE SCALE GENOMIC DNA]</scope>
    <source>
        <strain evidence="2">CRIB-30</strain>
    </source>
</reference>
<dbReference type="EMBL" id="CWGJ01000006">
    <property type="protein sequence ID" value="CRX37813.1"/>
    <property type="molecule type" value="Genomic_DNA"/>
</dbReference>
<name>A0A0H5DPC7_9BACT</name>
<organism evidence="1 2">
    <name type="scientific">Estrella lausannensis</name>
    <dbReference type="NCBI Taxonomy" id="483423"/>
    <lineage>
        <taxon>Bacteria</taxon>
        <taxon>Pseudomonadati</taxon>
        <taxon>Chlamydiota</taxon>
        <taxon>Chlamydiia</taxon>
        <taxon>Parachlamydiales</taxon>
        <taxon>Candidatus Criblamydiaceae</taxon>
        <taxon>Estrella</taxon>
    </lineage>
</organism>
<dbReference type="AlphaFoldDB" id="A0A0H5DPC7"/>
<protein>
    <submittedName>
        <fullName evidence="1">Uncharacterized protein</fullName>
    </submittedName>
</protein>
<keyword evidence="2" id="KW-1185">Reference proteome</keyword>
<sequence>MFYRDYVWIKGKPQGRENPPGQQLDTTSRYKIVRDPYGKRHSVELYKDGKFQGIIYDSHLFDFRLCVSKMESSWQKIDAELVDHHPASLIRDQDDRTIAEERYIFAHGLCTECHIHYPGGPLVAVQKMFYEGASEEPSAVALFDQHFKPVGIKIFGSEAPEKGFTCTYESWDMTDEAALEKLDALFKETLPKGDR</sequence>
<evidence type="ECO:0000313" key="1">
    <source>
        <dbReference type="EMBL" id="CRX37813.1"/>
    </source>
</evidence>
<dbReference type="RefSeq" id="WP_098037667.1">
    <property type="nucleotide sequence ID" value="NZ_CWGJ01000006.1"/>
</dbReference>